<evidence type="ECO:0000256" key="1">
    <source>
        <dbReference type="SAM" id="MobiDB-lite"/>
    </source>
</evidence>
<protein>
    <submittedName>
        <fullName evidence="2">Uncharacterized protein</fullName>
    </submittedName>
</protein>
<dbReference type="Proteomes" id="UP000002077">
    <property type="component" value="Chromosome"/>
</dbReference>
<dbReference type="EMBL" id="CP001601">
    <property type="protein sequence ID" value="ACP33370.1"/>
    <property type="molecule type" value="Genomic_DNA"/>
</dbReference>
<reference evidence="2 3" key="1">
    <citation type="journal article" date="2010" name="BMC Genomics">
        <title>Complete genome sequence and lifestyle of black-pigmented Corynebacterium aurimucosum ATCC 700975 (formerly C. nigricans CN-1) isolated from a vaginal swab of a woman with spontaneous abortion.</title>
        <authorList>
            <person name="Trost E."/>
            <person name="Gotker S."/>
            <person name="Schneider J."/>
            <person name="Schneiker-Bekel S."/>
            <person name="Szczepanowski R."/>
            <person name="Tilker A."/>
            <person name="Viehoever P."/>
            <person name="Arnold W."/>
            <person name="Bekel T."/>
            <person name="Blom J."/>
            <person name="Gartemann K.H."/>
            <person name="Linke B."/>
            <person name="Goesmann A."/>
            <person name="Puhler A."/>
            <person name="Shukla S.K."/>
            <person name="Tauch A."/>
        </authorList>
    </citation>
    <scope>NUCLEOTIDE SEQUENCE [LARGE SCALE GENOMIC DNA]</scope>
    <source>
        <strain evidence="3">ATCC 700975 / DSM 44827 / CIP 107346 / CN-1</strain>
    </source>
</reference>
<feature type="region of interest" description="Disordered" evidence="1">
    <location>
        <begin position="1"/>
        <end position="22"/>
    </location>
</feature>
<organism evidence="2 3">
    <name type="scientific">Corynebacterium aurimucosum (strain ATCC 700975 / DSM 44827 / CIP 107346 / CN-1)</name>
    <name type="common">Corynebacterium nigricans</name>
    <dbReference type="NCBI Taxonomy" id="548476"/>
    <lineage>
        <taxon>Bacteria</taxon>
        <taxon>Bacillati</taxon>
        <taxon>Actinomycetota</taxon>
        <taxon>Actinomycetes</taxon>
        <taxon>Mycobacteriales</taxon>
        <taxon>Corynebacteriaceae</taxon>
        <taxon>Corynebacterium</taxon>
    </lineage>
</organism>
<keyword evidence="3" id="KW-1185">Reference proteome</keyword>
<dbReference type="KEGG" id="car:cauri_1777"/>
<proteinExistence type="predicted"/>
<name>C3PHR6_CORA7</name>
<dbReference type="RefSeq" id="WP_010190707.1">
    <property type="nucleotide sequence ID" value="NC_012590.1"/>
</dbReference>
<accession>C3PHR6</accession>
<sequence length="56" mass="6529">MTPRTDASPRTTRRTNYRRASSTQTLARLREWFHDTRLERTGTVTFTLITGATESR</sequence>
<gene>
    <name evidence="2" type="ordered locus">cauri_1777</name>
</gene>
<dbReference type="GeneID" id="43965167"/>
<evidence type="ECO:0000313" key="3">
    <source>
        <dbReference type="Proteomes" id="UP000002077"/>
    </source>
</evidence>
<evidence type="ECO:0000313" key="2">
    <source>
        <dbReference type="EMBL" id="ACP33370.1"/>
    </source>
</evidence>
<dbReference type="HOGENOM" id="CLU_3006473_0_0_11"/>
<dbReference type="AlphaFoldDB" id="C3PHR6"/>